<comment type="caution">
    <text evidence="10">The sequence shown here is derived from an EMBL/GenBank/DDBJ whole genome shotgun (WGS) entry which is preliminary data.</text>
</comment>
<dbReference type="SMART" id="SM00388">
    <property type="entry name" value="HisKA"/>
    <property type="match status" value="1"/>
</dbReference>
<accession>A0A0G1L486</accession>
<dbReference type="InterPro" id="IPR036890">
    <property type="entry name" value="HATPase_C_sf"/>
</dbReference>
<dbReference type="PANTHER" id="PTHR43711">
    <property type="entry name" value="TWO-COMPONENT HISTIDINE KINASE"/>
    <property type="match status" value="1"/>
</dbReference>
<dbReference type="InterPro" id="IPR005467">
    <property type="entry name" value="His_kinase_dom"/>
</dbReference>
<dbReference type="PRINTS" id="PR00344">
    <property type="entry name" value="BCTRLSENSOR"/>
</dbReference>
<dbReference type="EC" id="2.7.13.3" evidence="2"/>
<keyword evidence="7" id="KW-0812">Transmembrane</keyword>
<dbReference type="SMART" id="SM00091">
    <property type="entry name" value="PAS"/>
    <property type="match status" value="1"/>
</dbReference>
<reference evidence="10 11" key="1">
    <citation type="journal article" date="2015" name="Nature">
        <title>rRNA introns, odd ribosomes, and small enigmatic genomes across a large radiation of phyla.</title>
        <authorList>
            <person name="Brown C.T."/>
            <person name="Hug L.A."/>
            <person name="Thomas B.C."/>
            <person name="Sharon I."/>
            <person name="Castelle C.J."/>
            <person name="Singh A."/>
            <person name="Wilkins M.J."/>
            <person name="Williams K.H."/>
            <person name="Banfield J.F."/>
        </authorList>
    </citation>
    <scope>NUCLEOTIDE SEQUENCE [LARGE SCALE GENOMIC DNA]</scope>
</reference>
<dbReference type="SUPFAM" id="SSF55785">
    <property type="entry name" value="PYP-like sensor domain (PAS domain)"/>
    <property type="match status" value="1"/>
</dbReference>
<dbReference type="AlphaFoldDB" id="A0A0G1L486"/>
<dbReference type="Gene3D" id="3.30.565.10">
    <property type="entry name" value="Histidine kinase-like ATPase, C-terminal domain"/>
    <property type="match status" value="1"/>
</dbReference>
<dbReference type="InterPro" id="IPR003594">
    <property type="entry name" value="HATPase_dom"/>
</dbReference>
<dbReference type="InterPro" id="IPR000014">
    <property type="entry name" value="PAS"/>
</dbReference>
<dbReference type="SUPFAM" id="SSF47384">
    <property type="entry name" value="Homodimeric domain of signal transducing histidine kinase"/>
    <property type="match status" value="1"/>
</dbReference>
<dbReference type="PROSITE" id="PS50112">
    <property type="entry name" value="PAS"/>
    <property type="match status" value="1"/>
</dbReference>
<proteinExistence type="predicted"/>
<keyword evidence="5 10" id="KW-0418">Kinase</keyword>
<evidence type="ECO:0000256" key="7">
    <source>
        <dbReference type="SAM" id="Phobius"/>
    </source>
</evidence>
<dbReference type="InterPro" id="IPR050736">
    <property type="entry name" value="Sensor_HK_Regulatory"/>
</dbReference>
<evidence type="ECO:0000256" key="6">
    <source>
        <dbReference type="ARBA" id="ARBA00023012"/>
    </source>
</evidence>
<evidence type="ECO:0000313" key="11">
    <source>
        <dbReference type="Proteomes" id="UP000033966"/>
    </source>
</evidence>
<dbReference type="InterPro" id="IPR036097">
    <property type="entry name" value="HisK_dim/P_sf"/>
</dbReference>
<organism evidence="10 11">
    <name type="scientific">Candidatus Jorgensenbacteria bacterium GW2011_GWA2_45_13</name>
    <dbReference type="NCBI Taxonomy" id="1618662"/>
    <lineage>
        <taxon>Bacteria</taxon>
        <taxon>Candidatus Joergenseniibacteriota</taxon>
    </lineage>
</organism>
<keyword evidence="4" id="KW-0808">Transferase</keyword>
<name>A0A0G1L486_9BACT</name>
<evidence type="ECO:0000256" key="5">
    <source>
        <dbReference type="ARBA" id="ARBA00022777"/>
    </source>
</evidence>
<dbReference type="Proteomes" id="UP000033966">
    <property type="component" value="Unassembled WGS sequence"/>
</dbReference>
<evidence type="ECO:0000256" key="2">
    <source>
        <dbReference type="ARBA" id="ARBA00012438"/>
    </source>
</evidence>
<dbReference type="EMBL" id="LCKF01000027">
    <property type="protein sequence ID" value="KKT90771.1"/>
    <property type="molecule type" value="Genomic_DNA"/>
</dbReference>
<dbReference type="SMART" id="SM00387">
    <property type="entry name" value="HATPase_c"/>
    <property type="match status" value="1"/>
</dbReference>
<dbReference type="FunFam" id="3.30.565.10:FF:000006">
    <property type="entry name" value="Sensor histidine kinase WalK"/>
    <property type="match status" value="1"/>
</dbReference>
<feature type="transmembrane region" description="Helical" evidence="7">
    <location>
        <begin position="30"/>
        <end position="48"/>
    </location>
</feature>
<dbReference type="SUPFAM" id="SSF55874">
    <property type="entry name" value="ATPase domain of HSP90 chaperone/DNA topoisomerase II/histidine kinase"/>
    <property type="match status" value="1"/>
</dbReference>
<evidence type="ECO:0000256" key="4">
    <source>
        <dbReference type="ARBA" id="ARBA00022679"/>
    </source>
</evidence>
<feature type="domain" description="Histidine kinase" evidence="8">
    <location>
        <begin position="201"/>
        <end position="421"/>
    </location>
</feature>
<dbReference type="Pfam" id="PF00512">
    <property type="entry name" value="HisKA"/>
    <property type="match status" value="1"/>
</dbReference>
<dbReference type="CDD" id="cd00082">
    <property type="entry name" value="HisKA"/>
    <property type="match status" value="1"/>
</dbReference>
<evidence type="ECO:0000256" key="3">
    <source>
        <dbReference type="ARBA" id="ARBA00022553"/>
    </source>
</evidence>
<dbReference type="PROSITE" id="PS50109">
    <property type="entry name" value="HIS_KIN"/>
    <property type="match status" value="1"/>
</dbReference>
<feature type="domain" description="PAS" evidence="9">
    <location>
        <begin position="65"/>
        <end position="110"/>
    </location>
</feature>
<keyword evidence="7" id="KW-0472">Membrane</keyword>
<keyword evidence="6" id="KW-0902">Two-component regulatory system</keyword>
<dbReference type="CDD" id="cd00075">
    <property type="entry name" value="HATPase"/>
    <property type="match status" value="1"/>
</dbReference>
<dbReference type="InterPro" id="IPR035965">
    <property type="entry name" value="PAS-like_dom_sf"/>
</dbReference>
<evidence type="ECO:0000313" key="10">
    <source>
        <dbReference type="EMBL" id="KKT90771.1"/>
    </source>
</evidence>
<dbReference type="Gene3D" id="1.10.287.130">
    <property type="match status" value="1"/>
</dbReference>
<keyword evidence="3" id="KW-0597">Phosphoprotein</keyword>
<dbReference type="Pfam" id="PF02518">
    <property type="entry name" value="HATPase_c"/>
    <property type="match status" value="1"/>
</dbReference>
<evidence type="ECO:0000259" key="8">
    <source>
        <dbReference type="PROSITE" id="PS50109"/>
    </source>
</evidence>
<protein>
    <recommendedName>
        <fullName evidence="2">histidine kinase</fullName>
        <ecNumber evidence="2">2.7.13.3</ecNumber>
    </recommendedName>
</protein>
<keyword evidence="7" id="KW-1133">Transmembrane helix</keyword>
<comment type="catalytic activity">
    <reaction evidence="1">
        <text>ATP + protein L-histidine = ADP + protein N-phospho-L-histidine.</text>
        <dbReference type="EC" id="2.7.13.3"/>
    </reaction>
</comment>
<dbReference type="InterPro" id="IPR003661">
    <property type="entry name" value="HisK_dim/P_dom"/>
</dbReference>
<gene>
    <name evidence="10" type="ORF">UW92_C0027G0005</name>
</gene>
<dbReference type="Gene3D" id="3.30.450.20">
    <property type="entry name" value="PAS domain"/>
    <property type="match status" value="1"/>
</dbReference>
<sequence length="436" mass="48770">MTEKTKKLVVSVAFFAGALCVVFDLFNVSGGVFLFTASLFIFGLLLFLGGSKNRQRGGVVAEKDAERKLTALMQSVQEGIVVYDYQFRVVGFNPVAEEIFNLEAASVIGKVIEPRLAENKKFRKLVQIIFPSLASSVVQISGANKWPQKIRIITEDPSARLFTVLDRVFGADGKVLYFFKSVRDETREQEILESKTEFINTAAHQLRTPLTAVNWALENIRSLAETTSPEIAETAEEALRTSERALKITNDLLDVAKIEEGRFGYELKEEKLFSFIDEVVGTLAPVAKQYGSSLSFSRPNFQDVTVRIDKSRLGLALYNLIDNAIKYNLKNGSVEIWVEKTEKDFVKISVRDSGAGIPPEEQQKIFKKFYRASNAAELQPNGNGLGLFITRNIIKRHGGDIGFESQLNRGTTFWFTLPLSSSLVPEKESVFEDSYI</sequence>
<evidence type="ECO:0000256" key="1">
    <source>
        <dbReference type="ARBA" id="ARBA00000085"/>
    </source>
</evidence>
<dbReference type="InterPro" id="IPR004358">
    <property type="entry name" value="Sig_transdc_His_kin-like_C"/>
</dbReference>
<dbReference type="PANTHER" id="PTHR43711:SF1">
    <property type="entry name" value="HISTIDINE KINASE 1"/>
    <property type="match status" value="1"/>
</dbReference>
<evidence type="ECO:0000259" key="9">
    <source>
        <dbReference type="PROSITE" id="PS50112"/>
    </source>
</evidence>
<dbReference type="GO" id="GO:0000155">
    <property type="term" value="F:phosphorelay sensor kinase activity"/>
    <property type="evidence" value="ECO:0007669"/>
    <property type="project" value="InterPro"/>
</dbReference>